<dbReference type="GO" id="GO:0003677">
    <property type="term" value="F:DNA binding"/>
    <property type="evidence" value="ECO:0007669"/>
    <property type="project" value="InterPro"/>
</dbReference>
<dbReference type="InterPro" id="IPR009061">
    <property type="entry name" value="DNA-bd_dom_put_sf"/>
</dbReference>
<dbReference type="InterPro" id="IPR010093">
    <property type="entry name" value="SinI_DNA-bd"/>
</dbReference>
<dbReference type="SUPFAM" id="SSF46955">
    <property type="entry name" value="Putative DNA-binding domain"/>
    <property type="match status" value="1"/>
</dbReference>
<dbReference type="InterPro" id="IPR041657">
    <property type="entry name" value="HTH_17"/>
</dbReference>
<evidence type="ECO:0000313" key="4">
    <source>
        <dbReference type="EMBL" id="HGZ43355.1"/>
    </source>
</evidence>
<dbReference type="InterPro" id="IPR008995">
    <property type="entry name" value="Mo/tungstate-bd_C_term_dom"/>
</dbReference>
<reference evidence="4" key="1">
    <citation type="journal article" date="2020" name="mSystems">
        <title>Genome- and Community-Level Interaction Insights into Carbon Utilization and Element Cycling Functions of Hydrothermarchaeota in Hydrothermal Sediment.</title>
        <authorList>
            <person name="Zhou Z."/>
            <person name="Liu Y."/>
            <person name="Xu W."/>
            <person name="Pan J."/>
            <person name="Luo Z.H."/>
            <person name="Li M."/>
        </authorList>
    </citation>
    <scope>NUCLEOTIDE SEQUENCE [LARGE SCALE GENOMIC DNA]</scope>
    <source>
        <strain evidence="4">SpSt-381</strain>
    </source>
</reference>
<evidence type="ECO:0000259" key="3">
    <source>
        <dbReference type="PROSITE" id="PS51866"/>
    </source>
</evidence>
<dbReference type="Pfam" id="PF03459">
    <property type="entry name" value="TOBE"/>
    <property type="match status" value="1"/>
</dbReference>
<dbReference type="Gene3D" id="2.40.50.100">
    <property type="match status" value="1"/>
</dbReference>
<protein>
    <submittedName>
        <fullName evidence="4">Helix-turn-helix domain-containing protein</fullName>
    </submittedName>
</protein>
<feature type="domain" description="Mop" evidence="3">
    <location>
        <begin position="90"/>
        <end position="155"/>
    </location>
</feature>
<dbReference type="EMBL" id="DSQF01000017">
    <property type="protein sequence ID" value="HGZ43355.1"/>
    <property type="molecule type" value="Genomic_DNA"/>
</dbReference>
<keyword evidence="1 2" id="KW-0500">Molybdenum</keyword>
<organism evidence="4">
    <name type="scientific">Eiseniibacteriota bacterium</name>
    <dbReference type="NCBI Taxonomy" id="2212470"/>
    <lineage>
        <taxon>Bacteria</taxon>
        <taxon>Candidatus Eiseniibacteriota</taxon>
    </lineage>
</organism>
<accession>A0A832MK06</accession>
<dbReference type="SUPFAM" id="SSF50331">
    <property type="entry name" value="MOP-like"/>
    <property type="match status" value="1"/>
</dbReference>
<gene>
    <name evidence="4" type="ORF">ENR23_08020</name>
</gene>
<dbReference type="InterPro" id="IPR004606">
    <property type="entry name" value="Mop_domain"/>
</dbReference>
<dbReference type="PROSITE" id="PS51866">
    <property type="entry name" value="MOP"/>
    <property type="match status" value="1"/>
</dbReference>
<proteinExistence type="predicted"/>
<dbReference type="GO" id="GO:0015689">
    <property type="term" value="P:molybdate ion transport"/>
    <property type="evidence" value="ECO:0007669"/>
    <property type="project" value="InterPro"/>
</dbReference>
<evidence type="ECO:0000256" key="2">
    <source>
        <dbReference type="PROSITE-ProRule" id="PRU01213"/>
    </source>
</evidence>
<comment type="caution">
    <text evidence="4">The sequence shown here is derived from an EMBL/GenBank/DDBJ whole genome shotgun (WGS) entry which is preliminary data.</text>
</comment>
<name>A0A832MK06_UNCEI</name>
<dbReference type="AlphaFoldDB" id="A0A832MK06"/>
<dbReference type="Pfam" id="PF12728">
    <property type="entry name" value="HTH_17"/>
    <property type="match status" value="1"/>
</dbReference>
<sequence length="156" mass="17290">MPSVSRLRPQSFLVFPSIPETPVDTLDVREAAALLHMHPKRVQGLARSGRLPAARIGRRWLFRRADLERLWPAARRDAREAAAAPAPPLELSARNRLRGRVTRVAIEGLLAEVVIAIGDQEVCALITRTSAERLALREGDEAFALFKSTEVMVGRP</sequence>
<dbReference type="InterPro" id="IPR005116">
    <property type="entry name" value="Transp-assoc_OB_typ1"/>
</dbReference>
<evidence type="ECO:0000256" key="1">
    <source>
        <dbReference type="ARBA" id="ARBA00022505"/>
    </source>
</evidence>
<dbReference type="NCBIfam" id="TIGR00638">
    <property type="entry name" value="Mop"/>
    <property type="match status" value="1"/>
</dbReference>
<dbReference type="NCBIfam" id="TIGR01764">
    <property type="entry name" value="excise"/>
    <property type="match status" value="1"/>
</dbReference>